<sequence>MTGTVERLAIEVGKLLEPITERLASGQLVDLFADLGLPLPPAVANSPAVQDAASSANNVLVALPAKIGALVDAVADGDDGAVAAALTGLLQVLPGAFSASRALATAVRTAVTGAGPVSPPVQQILTDLPQRLIDFTAATYLLEQRPALGNALALFGLVDNVQVAPDGDRPGYLRRGFRTDRLGTFLRDPLQALAEVYGWGNPATPLDVQALFTRLRDLAHAAGIPVTVLTGPDGRLQLAAFLFRIDQVTGLPPGTPTPLDLVLDEFDLTGVDVDLPFGTTWKAHLRAAGTLNLGAVLRIEPPATLRPQAPAPGVRGEVTVSFERVPPPGSGPIVLLGSATGTRLAADAIRAGLGLSFAADGGGIQARPVLDAAVDGGKLVIDLSSGDGFLATLLGGAKIEADLDAGITIDPEHGLRFRGGGGLEVQLPVHVELGPVEVQAVHLAARVDGPGVVLELSAGFRAQLGPVQATVERVGGLVHLSLPPGGGDLGPVKTKFGFKPPDGVGLAVDAGVVSGGGYLFADADRGEYAGALELEFANFVELKAIGLISTRMPDGSAGFSLLIVITTEFGGGGLQLGYGFTLLAVGGLIGLNRGMNLQALVEGVRTGSIESVMFPRDVVANAPRILSDLRAFFPPEDGTFLVGPMAKIGWGTPTLVSVSLGVIVEIPGNLAILGVLKCVLPTEHLPLLVLQVSFIGAVEFDRSRLWFFAQLFDSRVLMMTLDGGMGLLVAWGDDPDLVLTVGGFHPSFTPPPLPFPVPNRLSVDILNQPGRLIRVSGYFAITSNTVQFGARAELRLGFGGFGVEGHLAFDALFRFSPFMFIIEISAGVSLKAFGVGLFGIDLRFRLEGPAPWRARGRGSISLLFFEISADFDITWGEERDTTLPPVDVLPLLASEIAKLEGWQTLPPAGGAKALVSLRPLAETDQLVLHPLGTLFVRQRSIPLGVRLDRVGAQRPADGRRFGVAPAPGSGLVQRSVTDDKFAMAQFQDMDDAAKLSRPAYEDQDAGLELAAAQGALASARVVRRSARYEQIVIDSRARQAGGTTLRATAAAPAGGGKRLTTVSPAVFNRLLDGSSTSRSPLSRQDAERRQPFTAAETVQITGRRYVVAHASNNLQAFPPGTGPGGPASFRSQTAAEDALADWVADAPALAGTLHVIPESEAAAPPAVPGTWTAAANPFPAAVSWAAATDPAARLPGGRVLAAGGADATGQSVAGTALFDPVALAWAAGPALATARRLHSTTGLADGRVLVAGGLGGTAPVAAAEIYDPVAGTWSVTSGGMDTARFAHSATPLPDGTVLVAGGTGARGAALPSAELFDPVAGTWDAAAPMTDARSGHRAVALPGGRVLVVGGALPTGGADAALAHCEIYDPETGEWTPTGSLVTPRRGHQATLLADGSVLVTGGAAPGTPATGGYHPGALAAAERYDPGTGVWTPVAAMPGGRRGHRAVLLRSGGVLVVGGTGGPTTAGGYRSAVRYDPAADTWTATGPLGTGRYDFAAVELADGRVVATGGRVLSGAAAPDPDADVLTATTEIFTP</sequence>
<dbReference type="Pfam" id="PF20248">
    <property type="entry name" value="DUF6603"/>
    <property type="match status" value="1"/>
</dbReference>
<evidence type="ECO:0000256" key="3">
    <source>
        <dbReference type="SAM" id="MobiDB-lite"/>
    </source>
</evidence>
<dbReference type="Pfam" id="PF07646">
    <property type="entry name" value="Kelch_2"/>
    <property type="match status" value="1"/>
</dbReference>
<evidence type="ECO:0000313" key="5">
    <source>
        <dbReference type="EMBL" id="RAY12574.1"/>
    </source>
</evidence>
<dbReference type="PANTHER" id="PTHR46344:SF27">
    <property type="entry name" value="KELCH REPEAT SUPERFAMILY PROTEIN"/>
    <property type="match status" value="1"/>
</dbReference>
<keyword evidence="2" id="KW-0677">Repeat</keyword>
<dbReference type="InterPro" id="IPR037293">
    <property type="entry name" value="Gal_Oxidase_central_sf"/>
</dbReference>
<evidence type="ECO:0000256" key="2">
    <source>
        <dbReference type="ARBA" id="ARBA00022737"/>
    </source>
</evidence>
<evidence type="ECO:0000256" key="1">
    <source>
        <dbReference type="ARBA" id="ARBA00022441"/>
    </source>
</evidence>
<dbReference type="Pfam" id="PF01344">
    <property type="entry name" value="Kelch_1"/>
    <property type="match status" value="1"/>
</dbReference>
<dbReference type="InterPro" id="IPR006652">
    <property type="entry name" value="Kelch_1"/>
</dbReference>
<name>A0A365H0F5_9ACTN</name>
<dbReference type="Gene3D" id="2.130.10.80">
    <property type="entry name" value="Galactose oxidase/kelch, beta-propeller"/>
    <property type="match status" value="2"/>
</dbReference>
<comment type="caution">
    <text evidence="5">The sequence shown here is derived from an EMBL/GenBank/DDBJ whole genome shotgun (WGS) entry which is preliminary data.</text>
</comment>
<dbReference type="PANTHER" id="PTHR46344">
    <property type="entry name" value="OS02G0202900 PROTEIN"/>
    <property type="match status" value="1"/>
</dbReference>
<dbReference type="InterPro" id="IPR015915">
    <property type="entry name" value="Kelch-typ_b-propeller"/>
</dbReference>
<gene>
    <name evidence="5" type="ORF">DPM19_23515</name>
</gene>
<dbReference type="InterPro" id="IPR011043">
    <property type="entry name" value="Gal_Oxase/kelch_b-propeller"/>
</dbReference>
<accession>A0A365H0F5</accession>
<dbReference type="EMBL" id="QLYX01000012">
    <property type="protein sequence ID" value="RAY12574.1"/>
    <property type="molecule type" value="Genomic_DNA"/>
</dbReference>
<evidence type="ECO:0000259" key="4">
    <source>
        <dbReference type="Pfam" id="PF20248"/>
    </source>
</evidence>
<keyword evidence="6" id="KW-1185">Reference proteome</keyword>
<dbReference type="InterPro" id="IPR011498">
    <property type="entry name" value="Kelch_2"/>
</dbReference>
<dbReference type="OrthoDB" id="535891at2"/>
<dbReference type="SUPFAM" id="SSF50965">
    <property type="entry name" value="Galactose oxidase, central domain"/>
    <property type="match status" value="1"/>
</dbReference>
<feature type="region of interest" description="Disordered" evidence="3">
    <location>
        <begin position="1070"/>
        <end position="1095"/>
    </location>
</feature>
<evidence type="ECO:0000313" key="6">
    <source>
        <dbReference type="Proteomes" id="UP000251891"/>
    </source>
</evidence>
<protein>
    <recommendedName>
        <fullName evidence="4">DUF6603 domain-containing protein</fullName>
    </recommendedName>
</protein>
<proteinExistence type="predicted"/>
<dbReference type="Gene3D" id="2.120.10.80">
    <property type="entry name" value="Kelch-type beta propeller"/>
    <property type="match status" value="1"/>
</dbReference>
<organism evidence="5 6">
    <name type="scientific">Actinomadura craniellae</name>
    <dbReference type="NCBI Taxonomy" id="2231787"/>
    <lineage>
        <taxon>Bacteria</taxon>
        <taxon>Bacillati</taxon>
        <taxon>Actinomycetota</taxon>
        <taxon>Actinomycetes</taxon>
        <taxon>Streptosporangiales</taxon>
        <taxon>Thermomonosporaceae</taxon>
        <taxon>Actinomadura</taxon>
    </lineage>
</organism>
<dbReference type="SMART" id="SM00612">
    <property type="entry name" value="Kelch"/>
    <property type="match status" value="6"/>
</dbReference>
<feature type="compositionally biased region" description="Polar residues" evidence="3">
    <location>
        <begin position="1073"/>
        <end position="1082"/>
    </location>
</feature>
<dbReference type="RefSeq" id="WP_111870181.1">
    <property type="nucleotide sequence ID" value="NZ_QLYX01000012.1"/>
</dbReference>
<feature type="domain" description="DUF6603" evidence="4">
    <location>
        <begin position="429"/>
        <end position="992"/>
    </location>
</feature>
<reference evidence="5 6" key="1">
    <citation type="submission" date="2018-06" db="EMBL/GenBank/DDBJ databases">
        <title>Actinomadura craniellae sp. nov. isolated from marine sponge Craniella sp.</title>
        <authorList>
            <person name="Li L."/>
            <person name="Xu Q.H."/>
            <person name="Lin H.W."/>
            <person name="Lu Y.H."/>
        </authorList>
    </citation>
    <scope>NUCLEOTIDE SEQUENCE [LARGE SCALE GENOMIC DNA]</scope>
    <source>
        <strain evidence="5 6">LHW63021</strain>
    </source>
</reference>
<dbReference type="InterPro" id="IPR046538">
    <property type="entry name" value="DUF6603"/>
</dbReference>
<dbReference type="Proteomes" id="UP000251891">
    <property type="component" value="Unassembled WGS sequence"/>
</dbReference>
<keyword evidence="1" id="KW-0880">Kelch repeat</keyword>